<feature type="binding site" evidence="12">
    <location>
        <begin position="34"/>
        <end position="38"/>
    </location>
    <ligand>
        <name>NAD(+)</name>
        <dbReference type="ChEBI" id="CHEBI:57540"/>
    </ligand>
</feature>
<evidence type="ECO:0000256" key="10">
    <source>
        <dbReference type="ARBA" id="ARBA00023211"/>
    </source>
</evidence>
<dbReference type="InterPro" id="IPR012340">
    <property type="entry name" value="NA-bd_OB-fold"/>
</dbReference>
<evidence type="ECO:0000259" key="13">
    <source>
        <dbReference type="PROSITE" id="PS50172"/>
    </source>
</evidence>
<feature type="binding site" evidence="12">
    <location>
        <position position="171"/>
    </location>
    <ligand>
        <name>NAD(+)</name>
        <dbReference type="ChEBI" id="CHEBI:57540"/>
    </ligand>
</feature>
<dbReference type="InterPro" id="IPR041663">
    <property type="entry name" value="DisA/LigA_HHH"/>
</dbReference>
<dbReference type="NCBIfam" id="TIGR00575">
    <property type="entry name" value="dnlj"/>
    <property type="match status" value="1"/>
</dbReference>
<dbReference type="EC" id="6.5.1.2" evidence="12"/>
<dbReference type="SUPFAM" id="SSF52113">
    <property type="entry name" value="BRCT domain"/>
    <property type="match status" value="1"/>
</dbReference>
<evidence type="ECO:0000256" key="4">
    <source>
        <dbReference type="ARBA" id="ARBA00022723"/>
    </source>
</evidence>
<feature type="binding site" evidence="12">
    <location>
        <position position="405"/>
    </location>
    <ligand>
        <name>Zn(2+)</name>
        <dbReference type="ChEBI" id="CHEBI:29105"/>
    </ligand>
</feature>
<dbReference type="InterPro" id="IPR010994">
    <property type="entry name" value="RuvA_2-like"/>
</dbReference>
<keyword evidence="3 12" id="KW-0235">DNA replication</keyword>
<dbReference type="Pfam" id="PF01653">
    <property type="entry name" value="DNA_ligase_aden"/>
    <property type="match status" value="1"/>
</dbReference>
<keyword evidence="4 12" id="KW-0479">Metal-binding</keyword>
<feature type="binding site" evidence="12">
    <location>
        <position position="426"/>
    </location>
    <ligand>
        <name>Zn(2+)</name>
        <dbReference type="ChEBI" id="CHEBI:29105"/>
    </ligand>
</feature>
<dbReference type="HAMAP" id="MF_01588">
    <property type="entry name" value="DNA_ligase_A"/>
    <property type="match status" value="1"/>
</dbReference>
<dbReference type="InterPro" id="IPR013839">
    <property type="entry name" value="DNAligase_adenylation"/>
</dbReference>
<dbReference type="GO" id="GO:0005829">
    <property type="term" value="C:cytosol"/>
    <property type="evidence" value="ECO:0007669"/>
    <property type="project" value="TreeGrafter"/>
</dbReference>
<dbReference type="Gene3D" id="3.30.470.30">
    <property type="entry name" value="DNA ligase/mRNA capping enzyme"/>
    <property type="match status" value="1"/>
</dbReference>
<dbReference type="CDD" id="cd00114">
    <property type="entry name" value="LIGANc"/>
    <property type="match status" value="1"/>
</dbReference>
<reference evidence="14" key="1">
    <citation type="submission" date="2020-10" db="EMBL/GenBank/DDBJ databases">
        <authorList>
            <person name="Gilroy R."/>
        </authorList>
    </citation>
    <scope>NUCLEOTIDE SEQUENCE</scope>
    <source>
        <strain evidence="14">ChiGjej1B1-22543</strain>
    </source>
</reference>
<dbReference type="SUPFAM" id="SSF50249">
    <property type="entry name" value="Nucleic acid-binding proteins"/>
    <property type="match status" value="1"/>
</dbReference>
<dbReference type="Gene3D" id="6.20.10.30">
    <property type="match status" value="1"/>
</dbReference>
<keyword evidence="8 12" id="KW-0520">NAD</keyword>
<keyword evidence="9 12" id="KW-0234">DNA repair</keyword>
<dbReference type="SUPFAM" id="SSF47781">
    <property type="entry name" value="RuvA domain 2-like"/>
    <property type="match status" value="1"/>
</dbReference>
<accession>A0A9D1LNR5</accession>
<keyword evidence="7 12" id="KW-0460">Magnesium</keyword>
<dbReference type="Pfam" id="PF00533">
    <property type="entry name" value="BRCT"/>
    <property type="match status" value="1"/>
</dbReference>
<dbReference type="InterPro" id="IPR003583">
    <property type="entry name" value="Hlx-hairpin-Hlx_DNA-bd_motif"/>
</dbReference>
<feature type="active site" description="N6-AMP-lysine intermediate" evidence="12">
    <location>
        <position position="116"/>
    </location>
</feature>
<proteinExistence type="inferred from homology"/>
<evidence type="ECO:0000256" key="9">
    <source>
        <dbReference type="ARBA" id="ARBA00023204"/>
    </source>
</evidence>
<dbReference type="SUPFAM" id="SSF56091">
    <property type="entry name" value="DNA ligase/mRNA capping enzyme, catalytic domain"/>
    <property type="match status" value="1"/>
</dbReference>
<keyword evidence="2 12" id="KW-0436">Ligase</keyword>
<feature type="binding site" evidence="12">
    <location>
        <begin position="83"/>
        <end position="84"/>
    </location>
    <ligand>
        <name>NAD(+)</name>
        <dbReference type="ChEBI" id="CHEBI:57540"/>
    </ligand>
</feature>
<organism evidence="14 15">
    <name type="scientific">Candidatus Alloenteromonas pullicola</name>
    <dbReference type="NCBI Taxonomy" id="2840784"/>
    <lineage>
        <taxon>Bacteria</taxon>
        <taxon>Bacillati</taxon>
        <taxon>Bacillota</taxon>
        <taxon>Bacillota incertae sedis</taxon>
        <taxon>Candidatus Alloenteromonas</taxon>
    </lineage>
</organism>
<evidence type="ECO:0000256" key="11">
    <source>
        <dbReference type="ARBA" id="ARBA00034005"/>
    </source>
</evidence>
<dbReference type="PROSITE" id="PS50172">
    <property type="entry name" value="BRCT"/>
    <property type="match status" value="1"/>
</dbReference>
<dbReference type="InterPro" id="IPR036420">
    <property type="entry name" value="BRCT_dom_sf"/>
</dbReference>
<dbReference type="GO" id="GO:0003677">
    <property type="term" value="F:DNA binding"/>
    <property type="evidence" value="ECO:0007669"/>
    <property type="project" value="InterPro"/>
</dbReference>
<dbReference type="GO" id="GO:0006281">
    <property type="term" value="P:DNA repair"/>
    <property type="evidence" value="ECO:0007669"/>
    <property type="project" value="UniProtKB-KW"/>
</dbReference>
<evidence type="ECO:0000256" key="7">
    <source>
        <dbReference type="ARBA" id="ARBA00022842"/>
    </source>
</evidence>
<feature type="binding site" evidence="12">
    <location>
        <position position="137"/>
    </location>
    <ligand>
        <name>NAD(+)</name>
        <dbReference type="ChEBI" id="CHEBI:57540"/>
    </ligand>
</feature>
<protein>
    <recommendedName>
        <fullName evidence="12">DNA ligase</fullName>
        <ecNumber evidence="12">6.5.1.2</ecNumber>
    </recommendedName>
    <alternativeName>
        <fullName evidence="12">Polydeoxyribonucleotide synthase [NAD(+)]</fullName>
    </alternativeName>
</protein>
<feature type="binding site" evidence="12">
    <location>
        <position position="311"/>
    </location>
    <ligand>
        <name>NAD(+)</name>
        <dbReference type="ChEBI" id="CHEBI:57540"/>
    </ligand>
</feature>
<dbReference type="NCBIfam" id="NF005932">
    <property type="entry name" value="PRK07956.1"/>
    <property type="match status" value="1"/>
</dbReference>
<comment type="catalytic activity">
    <reaction evidence="11 12">
        <text>NAD(+) + (deoxyribonucleotide)n-3'-hydroxyl + 5'-phospho-(deoxyribonucleotide)m = (deoxyribonucleotide)n+m + AMP + beta-nicotinamide D-nucleotide.</text>
        <dbReference type="EC" id="6.5.1.2"/>
    </reaction>
</comment>
<feature type="domain" description="BRCT" evidence="13">
    <location>
        <begin position="588"/>
        <end position="658"/>
    </location>
</feature>
<keyword evidence="6 12" id="KW-0862">Zinc</keyword>
<dbReference type="InterPro" id="IPR018239">
    <property type="entry name" value="DNA_ligase_AS"/>
</dbReference>
<dbReference type="SMART" id="SM00292">
    <property type="entry name" value="BRCT"/>
    <property type="match status" value="1"/>
</dbReference>
<feature type="binding site" evidence="12">
    <location>
        <position position="114"/>
    </location>
    <ligand>
        <name>NAD(+)</name>
        <dbReference type="ChEBI" id="CHEBI:57540"/>
    </ligand>
</feature>
<evidence type="ECO:0000313" key="15">
    <source>
        <dbReference type="Proteomes" id="UP000824070"/>
    </source>
</evidence>
<dbReference type="InterPro" id="IPR001357">
    <property type="entry name" value="BRCT_dom"/>
</dbReference>
<evidence type="ECO:0000256" key="2">
    <source>
        <dbReference type="ARBA" id="ARBA00022598"/>
    </source>
</evidence>
<reference evidence="14" key="2">
    <citation type="journal article" date="2021" name="PeerJ">
        <title>Extensive microbial diversity within the chicken gut microbiome revealed by metagenomics and culture.</title>
        <authorList>
            <person name="Gilroy R."/>
            <person name="Ravi A."/>
            <person name="Getino M."/>
            <person name="Pursley I."/>
            <person name="Horton D.L."/>
            <person name="Alikhan N.F."/>
            <person name="Baker D."/>
            <person name="Gharbi K."/>
            <person name="Hall N."/>
            <person name="Watson M."/>
            <person name="Adriaenssens E.M."/>
            <person name="Foster-Nyarko E."/>
            <person name="Jarju S."/>
            <person name="Secka A."/>
            <person name="Antonio M."/>
            <person name="Oren A."/>
            <person name="Chaudhuri R.R."/>
            <person name="La Ragione R."/>
            <person name="Hildebrand F."/>
            <person name="Pallen M.J."/>
        </authorList>
    </citation>
    <scope>NUCLEOTIDE SEQUENCE</scope>
    <source>
        <strain evidence="14">ChiGjej1B1-22543</strain>
    </source>
</reference>
<dbReference type="SMART" id="SM00278">
    <property type="entry name" value="HhH1"/>
    <property type="match status" value="3"/>
</dbReference>
<feature type="binding site" evidence="12">
    <location>
        <position position="421"/>
    </location>
    <ligand>
        <name>Zn(2+)</name>
        <dbReference type="ChEBI" id="CHEBI:29105"/>
    </ligand>
</feature>
<evidence type="ECO:0000256" key="12">
    <source>
        <dbReference type="HAMAP-Rule" id="MF_01588"/>
    </source>
</evidence>
<dbReference type="InterPro" id="IPR004150">
    <property type="entry name" value="NAD_DNA_ligase_OB"/>
</dbReference>
<comment type="caution">
    <text evidence="14">The sequence shown here is derived from an EMBL/GenBank/DDBJ whole genome shotgun (WGS) entry which is preliminary data.</text>
</comment>
<comment type="similarity">
    <text evidence="12">Belongs to the NAD-dependent DNA ligase family. LigA subfamily.</text>
</comment>
<comment type="function">
    <text evidence="1 12">DNA ligase that catalyzes the formation of phosphodiester linkages between 5'-phosphoryl and 3'-hydroxyl groups in double-stranded DNA using NAD as a coenzyme and as the energy source for the reaction. It is essential for DNA replication and repair of damaged DNA.</text>
</comment>
<dbReference type="Pfam" id="PF12826">
    <property type="entry name" value="HHH_2"/>
    <property type="match status" value="1"/>
</dbReference>
<evidence type="ECO:0000313" key="14">
    <source>
        <dbReference type="EMBL" id="HIU45208.1"/>
    </source>
</evidence>
<dbReference type="Proteomes" id="UP000824070">
    <property type="component" value="Unassembled WGS sequence"/>
</dbReference>
<keyword evidence="5 12" id="KW-0227">DNA damage</keyword>
<dbReference type="FunFam" id="3.30.470.30:FF:000001">
    <property type="entry name" value="DNA ligase"/>
    <property type="match status" value="1"/>
</dbReference>
<keyword evidence="10 12" id="KW-0464">Manganese</keyword>
<evidence type="ECO:0000256" key="6">
    <source>
        <dbReference type="ARBA" id="ARBA00022833"/>
    </source>
</evidence>
<dbReference type="AlphaFoldDB" id="A0A9D1LNR5"/>
<dbReference type="Gene3D" id="3.40.50.10190">
    <property type="entry name" value="BRCT domain"/>
    <property type="match status" value="1"/>
</dbReference>
<dbReference type="Gene3D" id="1.10.287.610">
    <property type="entry name" value="Helix hairpin bin"/>
    <property type="match status" value="1"/>
</dbReference>
<evidence type="ECO:0000256" key="1">
    <source>
        <dbReference type="ARBA" id="ARBA00004067"/>
    </source>
</evidence>
<dbReference type="FunFam" id="1.10.150.20:FF:000006">
    <property type="entry name" value="DNA ligase"/>
    <property type="match status" value="1"/>
</dbReference>
<dbReference type="PANTHER" id="PTHR23389:SF9">
    <property type="entry name" value="DNA LIGASE"/>
    <property type="match status" value="1"/>
</dbReference>
<feature type="binding site" evidence="12">
    <location>
        <position position="287"/>
    </location>
    <ligand>
        <name>NAD(+)</name>
        <dbReference type="ChEBI" id="CHEBI:57540"/>
    </ligand>
</feature>
<evidence type="ECO:0000256" key="5">
    <source>
        <dbReference type="ARBA" id="ARBA00022763"/>
    </source>
</evidence>
<gene>
    <name evidence="12 14" type="primary">ligA</name>
    <name evidence="14" type="ORF">IAC52_02795</name>
</gene>
<dbReference type="SMART" id="SM00532">
    <property type="entry name" value="LIGANc"/>
    <property type="match status" value="1"/>
</dbReference>
<dbReference type="Pfam" id="PF03120">
    <property type="entry name" value="OB_DNA_ligase"/>
    <property type="match status" value="1"/>
</dbReference>
<dbReference type="PANTHER" id="PTHR23389">
    <property type="entry name" value="CHROMOSOME TRANSMISSION FIDELITY FACTOR 18"/>
    <property type="match status" value="1"/>
</dbReference>
<sequence>MDKQEAIKRRDELTANLDKWNYEYYVLDNPSVSDAEFDRCMNELILIEKEFPDIKLKNSPTERVGGYVASQFEKVPHKRLMLSLGNVYNEDEVRDFDRKVSEVLGNPVVKYMGEVKIDGLGMSLIYDNGELQRCLTRGDGVTGEDVTMNVKTIRSIPLRVKEKRPFEVRGEVFMPKASLERLNKQRAEKGEPLLANARNAAAGSIRQLDSSVAASRGLDAFWYYLVNARELGINSHAEALDYLDELGFKTNHERRVLYGPEEMLSYIKEYTAKRESLGYDIDGLVFKVDDIASYEKIGYTAKTPKWATAYKFPPLEVSTKLLDIVLTVGRTGRITPNAILSPVRVAGSLVQRATLNNEDFIKEKGLMIGDLVTLRKAADVIPEVVKPLIDRRTGEEKPFVMSEVCPVCGKPLSKVQGLHYCLNRDCPSRKIEGMIHFASRDAMDIDGMGDSVVEEFFAEGFLHDIPDIFNLYQHASEIKSLDGWSDKSISSLLDAIEGCKKQSLERLLYGLGIKEVGLKTAKTLCKRYKSLDDYFALTEDDLQKIPDIGPVAARSITSYFQSEYARNLVEELRKAGVNFLYTGADEVDVNNYFYGKTVVLTGALVHYKRNELTEILEDIGAKVAGSVSKKTDVVIAGADAGSKLVKANELGIKVIDEEEALSHLERIGR</sequence>
<comment type="cofactor">
    <cofactor evidence="12">
        <name>Mg(2+)</name>
        <dbReference type="ChEBI" id="CHEBI:18420"/>
    </cofactor>
    <cofactor evidence="12">
        <name>Mn(2+)</name>
        <dbReference type="ChEBI" id="CHEBI:29035"/>
    </cofactor>
</comment>
<dbReference type="GO" id="GO:0003911">
    <property type="term" value="F:DNA ligase (NAD+) activity"/>
    <property type="evidence" value="ECO:0007669"/>
    <property type="project" value="UniProtKB-UniRule"/>
</dbReference>
<name>A0A9D1LNR5_9FIRM</name>
<dbReference type="Gene3D" id="2.40.50.140">
    <property type="entry name" value="Nucleic acid-binding proteins"/>
    <property type="match status" value="1"/>
</dbReference>
<dbReference type="EMBL" id="DVMV01000018">
    <property type="protein sequence ID" value="HIU45208.1"/>
    <property type="molecule type" value="Genomic_DNA"/>
</dbReference>
<evidence type="ECO:0000256" key="3">
    <source>
        <dbReference type="ARBA" id="ARBA00022705"/>
    </source>
</evidence>
<dbReference type="InterPro" id="IPR013840">
    <property type="entry name" value="DNAligase_N"/>
</dbReference>
<dbReference type="PIRSF" id="PIRSF001604">
    <property type="entry name" value="LigA"/>
    <property type="match status" value="1"/>
</dbReference>
<feature type="binding site" evidence="12">
    <location>
        <position position="408"/>
    </location>
    <ligand>
        <name>Zn(2+)</name>
        <dbReference type="ChEBI" id="CHEBI:29105"/>
    </ligand>
</feature>
<dbReference type="GO" id="GO:0006260">
    <property type="term" value="P:DNA replication"/>
    <property type="evidence" value="ECO:0007669"/>
    <property type="project" value="UniProtKB-KW"/>
</dbReference>
<dbReference type="PROSITE" id="PS01055">
    <property type="entry name" value="DNA_LIGASE_N1"/>
    <property type="match status" value="1"/>
</dbReference>
<dbReference type="InterPro" id="IPR001679">
    <property type="entry name" value="DNA_ligase"/>
</dbReference>
<evidence type="ECO:0000256" key="8">
    <source>
        <dbReference type="ARBA" id="ARBA00023027"/>
    </source>
</evidence>
<dbReference type="CDD" id="cd17748">
    <property type="entry name" value="BRCT_DNA_ligase_like"/>
    <property type="match status" value="1"/>
</dbReference>
<dbReference type="Gene3D" id="1.10.150.20">
    <property type="entry name" value="5' to 3' exonuclease, C-terminal subdomain"/>
    <property type="match status" value="2"/>
</dbReference>
<dbReference type="GO" id="GO:0046872">
    <property type="term" value="F:metal ion binding"/>
    <property type="evidence" value="ECO:0007669"/>
    <property type="project" value="UniProtKB-KW"/>
</dbReference>